<dbReference type="PROSITE" id="PS51892">
    <property type="entry name" value="SUBTILASE"/>
    <property type="match status" value="1"/>
</dbReference>
<dbReference type="SUPFAM" id="SSF52025">
    <property type="entry name" value="PA domain"/>
    <property type="match status" value="1"/>
</dbReference>
<dbReference type="PROSITE" id="PS00136">
    <property type="entry name" value="SUBTILASE_ASP"/>
    <property type="match status" value="1"/>
</dbReference>
<evidence type="ECO:0000313" key="17">
    <source>
        <dbReference type="Proteomes" id="UP001500956"/>
    </source>
</evidence>
<keyword evidence="17" id="KW-1185">Reference proteome</keyword>
<dbReference type="PROSITE" id="PS51318">
    <property type="entry name" value="TAT"/>
    <property type="match status" value="1"/>
</dbReference>
<evidence type="ECO:0000259" key="15">
    <source>
        <dbReference type="Pfam" id="PF06280"/>
    </source>
</evidence>
<dbReference type="PANTHER" id="PTHR43806:SF66">
    <property type="entry name" value="SERIN ENDOPEPTIDASE"/>
    <property type="match status" value="1"/>
</dbReference>
<dbReference type="Pfam" id="PF06280">
    <property type="entry name" value="fn3_5"/>
    <property type="match status" value="1"/>
</dbReference>
<protein>
    <recommendedName>
        <fullName evidence="18">Peptidase S8</fullName>
    </recommendedName>
</protein>
<dbReference type="Pfam" id="PF00082">
    <property type="entry name" value="Peptidase_S8"/>
    <property type="match status" value="1"/>
</dbReference>
<evidence type="ECO:0000259" key="12">
    <source>
        <dbReference type="Pfam" id="PF00082"/>
    </source>
</evidence>
<evidence type="ECO:0008006" key="18">
    <source>
        <dbReference type="Google" id="ProtNLM"/>
    </source>
</evidence>
<dbReference type="Gene3D" id="3.50.30.30">
    <property type="match status" value="1"/>
</dbReference>
<dbReference type="InterPro" id="IPR015500">
    <property type="entry name" value="Peptidase_S8_subtilisin-rel"/>
</dbReference>
<evidence type="ECO:0000259" key="14">
    <source>
        <dbReference type="Pfam" id="PF05922"/>
    </source>
</evidence>
<evidence type="ECO:0000256" key="10">
    <source>
        <dbReference type="SAM" id="MobiDB-lite"/>
    </source>
</evidence>
<evidence type="ECO:0000313" key="16">
    <source>
        <dbReference type="EMBL" id="GAA4721268.1"/>
    </source>
</evidence>
<evidence type="ECO:0000256" key="7">
    <source>
        <dbReference type="ARBA" id="ARBA00022825"/>
    </source>
</evidence>
<dbReference type="InterPro" id="IPR010259">
    <property type="entry name" value="S8pro/Inhibitor_I9"/>
</dbReference>
<feature type="domain" description="Peptidase S8/S53" evidence="12">
    <location>
        <begin position="172"/>
        <end position="580"/>
    </location>
</feature>
<dbReference type="Proteomes" id="UP001500956">
    <property type="component" value="Unassembled WGS sequence"/>
</dbReference>
<comment type="similarity">
    <text evidence="1 8 9">Belongs to the peptidase S8 family.</text>
</comment>
<dbReference type="InterPro" id="IPR010435">
    <property type="entry name" value="C5a/SBT2-like_Fn3"/>
</dbReference>
<dbReference type="Pfam" id="PF02225">
    <property type="entry name" value="PA"/>
    <property type="match status" value="1"/>
</dbReference>
<feature type="active site" description="Charge relay system" evidence="8">
    <location>
        <position position="181"/>
    </location>
</feature>
<dbReference type="InterPro" id="IPR006311">
    <property type="entry name" value="TAT_signal"/>
</dbReference>
<feature type="domain" description="PA" evidence="13">
    <location>
        <begin position="395"/>
        <end position="470"/>
    </location>
</feature>
<proteinExistence type="inferred from homology"/>
<organism evidence="16 17">
    <name type="scientific">Isoptericola chiayiensis</name>
    <dbReference type="NCBI Taxonomy" id="579446"/>
    <lineage>
        <taxon>Bacteria</taxon>
        <taxon>Bacillati</taxon>
        <taxon>Actinomycetota</taxon>
        <taxon>Actinomycetes</taxon>
        <taxon>Micrococcales</taxon>
        <taxon>Promicromonosporaceae</taxon>
        <taxon>Isoptericola</taxon>
    </lineage>
</organism>
<dbReference type="EMBL" id="BAABID010000004">
    <property type="protein sequence ID" value="GAA4721268.1"/>
    <property type="molecule type" value="Genomic_DNA"/>
</dbReference>
<feature type="domain" description="Inhibitor I9" evidence="14">
    <location>
        <begin position="77"/>
        <end position="135"/>
    </location>
</feature>
<accession>A0ABP8Y3R1</accession>
<dbReference type="InterPro" id="IPR036852">
    <property type="entry name" value="Peptidase_S8/S53_dom_sf"/>
</dbReference>
<evidence type="ECO:0000256" key="8">
    <source>
        <dbReference type="PROSITE-ProRule" id="PRU01240"/>
    </source>
</evidence>
<dbReference type="InterPro" id="IPR003137">
    <property type="entry name" value="PA_domain"/>
</dbReference>
<keyword evidence="6 8" id="KW-0378">Hydrolase</keyword>
<reference evidence="17" key="1">
    <citation type="journal article" date="2019" name="Int. J. Syst. Evol. Microbiol.">
        <title>The Global Catalogue of Microorganisms (GCM) 10K type strain sequencing project: providing services to taxonomists for standard genome sequencing and annotation.</title>
        <authorList>
            <consortium name="The Broad Institute Genomics Platform"/>
            <consortium name="The Broad Institute Genome Sequencing Center for Infectious Disease"/>
            <person name="Wu L."/>
            <person name="Ma J."/>
        </authorList>
    </citation>
    <scope>NUCLEOTIDE SEQUENCE [LARGE SCALE GENOMIC DNA]</scope>
    <source>
        <strain evidence="17">JCM 18063</strain>
    </source>
</reference>
<keyword evidence="4 8" id="KW-0645">Protease</keyword>
<dbReference type="InterPro" id="IPR050131">
    <property type="entry name" value="Peptidase_S8_subtilisin-like"/>
</dbReference>
<evidence type="ECO:0000256" key="11">
    <source>
        <dbReference type="SAM" id="SignalP"/>
    </source>
</evidence>
<dbReference type="InterPro" id="IPR023827">
    <property type="entry name" value="Peptidase_S8_Asp-AS"/>
</dbReference>
<keyword evidence="3" id="KW-0964">Secreted</keyword>
<dbReference type="Gene3D" id="2.60.40.1710">
    <property type="entry name" value="Subtilisin-like superfamily"/>
    <property type="match status" value="1"/>
</dbReference>
<evidence type="ECO:0000259" key="13">
    <source>
        <dbReference type="Pfam" id="PF02225"/>
    </source>
</evidence>
<comment type="caution">
    <text evidence="16">The sequence shown here is derived from an EMBL/GenBank/DDBJ whole genome shotgun (WGS) entry which is preliminary data.</text>
</comment>
<dbReference type="InterPro" id="IPR023828">
    <property type="entry name" value="Peptidase_S8_Ser-AS"/>
</dbReference>
<gene>
    <name evidence="16" type="ORF">GCM10023216_08020</name>
</gene>
<evidence type="ECO:0000256" key="6">
    <source>
        <dbReference type="ARBA" id="ARBA00022801"/>
    </source>
</evidence>
<evidence type="ECO:0000256" key="9">
    <source>
        <dbReference type="RuleBase" id="RU003355"/>
    </source>
</evidence>
<dbReference type="PANTHER" id="PTHR43806">
    <property type="entry name" value="PEPTIDASE S8"/>
    <property type="match status" value="1"/>
</dbReference>
<evidence type="ECO:0000256" key="4">
    <source>
        <dbReference type="ARBA" id="ARBA00022670"/>
    </source>
</evidence>
<dbReference type="PROSITE" id="PS00138">
    <property type="entry name" value="SUBTILASE_SER"/>
    <property type="match status" value="1"/>
</dbReference>
<dbReference type="PRINTS" id="PR00723">
    <property type="entry name" value="SUBTILISIN"/>
</dbReference>
<feature type="chain" id="PRO_5046932252" description="Peptidase S8" evidence="11">
    <location>
        <begin position="33"/>
        <end position="909"/>
    </location>
</feature>
<evidence type="ECO:0000256" key="1">
    <source>
        <dbReference type="ARBA" id="ARBA00011073"/>
    </source>
</evidence>
<keyword evidence="7 8" id="KW-0720">Serine protease</keyword>
<evidence type="ECO:0000256" key="3">
    <source>
        <dbReference type="ARBA" id="ARBA00022525"/>
    </source>
</evidence>
<dbReference type="InterPro" id="IPR022398">
    <property type="entry name" value="Peptidase_S8_His-AS"/>
</dbReference>
<feature type="active site" description="Charge relay system" evidence="8">
    <location>
        <position position="542"/>
    </location>
</feature>
<dbReference type="Gene3D" id="3.40.50.200">
    <property type="entry name" value="Peptidase S8/S53 domain"/>
    <property type="match status" value="1"/>
</dbReference>
<dbReference type="InterPro" id="IPR000209">
    <property type="entry name" value="Peptidase_S8/S53_dom"/>
</dbReference>
<feature type="region of interest" description="Disordered" evidence="10">
    <location>
        <begin position="30"/>
        <end position="52"/>
    </location>
</feature>
<feature type="domain" description="C5a peptidase/Subtilisin-like protease SBT2-like Fn3-like" evidence="15">
    <location>
        <begin position="632"/>
        <end position="725"/>
    </location>
</feature>
<dbReference type="PROSITE" id="PS00137">
    <property type="entry name" value="SUBTILASE_HIS"/>
    <property type="match status" value="1"/>
</dbReference>
<dbReference type="InterPro" id="IPR046450">
    <property type="entry name" value="PA_dom_sf"/>
</dbReference>
<name>A0ABP8Y3R1_9MICO</name>
<keyword evidence="5 11" id="KW-0732">Signal</keyword>
<dbReference type="Pfam" id="PF05922">
    <property type="entry name" value="Inhibitor_I9"/>
    <property type="match status" value="1"/>
</dbReference>
<dbReference type="RefSeq" id="WP_343037343.1">
    <property type="nucleotide sequence ID" value="NZ_BAABID010000004.1"/>
</dbReference>
<dbReference type="SUPFAM" id="SSF52743">
    <property type="entry name" value="Subtilisin-like"/>
    <property type="match status" value="1"/>
</dbReference>
<evidence type="ECO:0000256" key="2">
    <source>
        <dbReference type="ARBA" id="ARBA00022512"/>
    </source>
</evidence>
<keyword evidence="2" id="KW-0134">Cell wall</keyword>
<sequence length="909" mass="93585">MRITMRRRAVVGALAAFGIAATTVAVPGVATADDPQGPEPLAPVHTTPTDGDGAVVNETPGAWFVELETRPTAQGGKRAAVRSDHAAFRRAARDSGVEYTEREEFDALFNGFSVDMDSSQLGKLQRTEGVKAIYPMVQLSVPEPQSTSSPEMATALAMTGSDVAQNELGLSGDGIKVAVMDTGIDYEHPDFGGGEYPTERVAYGYDFVGDAYDAGSPDPAARVPQPDSDPMDCQGHGTHVAGIVGADGEVVGVAPEVTFGAYRVFGCEGSTEADIMIAAMEMALEDDMDILNMSIGSSYTWPDYPTATAADAAVDAGMIVVASIGNSGRTGVYSTGAPGVGAKSIGVASVDNTNNDAALAIAEPSGTEVPYTVLADVAAPPTSGSTDPMVHVGRGCVDTLGDELLADPAGMTALVDRGDCAFAEKYDSAVAAGATAVVIANNIPGLFNGGGVVDAGVPGVGISLASGDALKAEIEGGADVTLTWTDETTSVVSPTGGEKSDFSSYGLSPDLTLKPDLAAPGGNIHSTYPLAKGGYATLSGTSMAAPHVAGAAALLLEADPEIGTTEMRDLLQNTADPILYAGTYVETVHGQGAGLIDVPAAYAATTSVTPAKISLGESVVDRVDGEPVFEPVTTTLTVSNDSDAEVTYTMGHTTALATYGDTFAPTLSILDATAEFSADTVSVPAGGSAEVDVTIISPGLDGYQVLYGGFVEITGDDGSEISVPYAGFDGDYQDIEAITPIDLGDGTVVDVPWITRLTQCAEFVELDCIDPAGSFSEAGGETFSLQWVDGLPDYPYVVAHFDHQVEDFEISVIDGKGRSKGAFTVAADLGSLGRSETAAGIQAFVWDGTATKKKGNREVTKTLKDGDYQLRIDALKANGDRANPDHWETWTSPVFTIDRPGKGNGKGKG</sequence>
<feature type="signal peptide" evidence="11">
    <location>
        <begin position="1"/>
        <end position="32"/>
    </location>
</feature>
<feature type="active site" description="Charge relay system" evidence="8">
    <location>
        <position position="236"/>
    </location>
</feature>
<evidence type="ECO:0000256" key="5">
    <source>
        <dbReference type="ARBA" id="ARBA00022729"/>
    </source>
</evidence>